<comment type="caution">
    <text evidence="1">The sequence shown here is derived from an EMBL/GenBank/DDBJ whole genome shotgun (WGS) entry which is preliminary data.</text>
</comment>
<dbReference type="Proteomes" id="UP000827092">
    <property type="component" value="Unassembled WGS sequence"/>
</dbReference>
<dbReference type="AlphaFoldDB" id="A0AAV6VVF9"/>
<accession>A0AAV6VVF9</accession>
<evidence type="ECO:0000313" key="1">
    <source>
        <dbReference type="EMBL" id="KAG8200545.1"/>
    </source>
</evidence>
<organism evidence="1 2">
    <name type="scientific">Oedothorax gibbosus</name>
    <dbReference type="NCBI Taxonomy" id="931172"/>
    <lineage>
        <taxon>Eukaryota</taxon>
        <taxon>Metazoa</taxon>
        <taxon>Ecdysozoa</taxon>
        <taxon>Arthropoda</taxon>
        <taxon>Chelicerata</taxon>
        <taxon>Arachnida</taxon>
        <taxon>Araneae</taxon>
        <taxon>Araneomorphae</taxon>
        <taxon>Entelegynae</taxon>
        <taxon>Araneoidea</taxon>
        <taxon>Linyphiidae</taxon>
        <taxon>Erigoninae</taxon>
        <taxon>Oedothorax</taxon>
    </lineage>
</organism>
<sequence>MDFAIVSVEGEWVKDRPFSFTCRSVIGPILVVIANRLQIQRSGSSDNYEHFVCVRTQNEAHALSLREKAITKLLNSNHPRHRNTLPFRGGGKGTSFCQERSPQVVCLLRCKSSRLKTVDLKLLKPSLRPRY</sequence>
<proteinExistence type="predicted"/>
<name>A0AAV6VVF9_9ARAC</name>
<gene>
    <name evidence="1" type="ORF">JTE90_000618</name>
</gene>
<reference evidence="1 2" key="1">
    <citation type="journal article" date="2022" name="Nat. Ecol. Evol.">
        <title>A masculinizing supergene underlies an exaggerated male reproductive morph in a spider.</title>
        <authorList>
            <person name="Hendrickx F."/>
            <person name="De Corte Z."/>
            <person name="Sonet G."/>
            <person name="Van Belleghem S.M."/>
            <person name="Kostlbacher S."/>
            <person name="Vangestel C."/>
        </authorList>
    </citation>
    <scope>NUCLEOTIDE SEQUENCE [LARGE SCALE GENOMIC DNA]</scope>
    <source>
        <strain evidence="1">W744_W776</strain>
    </source>
</reference>
<evidence type="ECO:0000313" key="2">
    <source>
        <dbReference type="Proteomes" id="UP000827092"/>
    </source>
</evidence>
<protein>
    <submittedName>
        <fullName evidence="1">Uncharacterized protein</fullName>
    </submittedName>
</protein>
<dbReference type="EMBL" id="JAFNEN010000015">
    <property type="protein sequence ID" value="KAG8200545.1"/>
    <property type="molecule type" value="Genomic_DNA"/>
</dbReference>
<keyword evidence="2" id="KW-1185">Reference proteome</keyword>